<protein>
    <submittedName>
        <fullName evidence="1">Uncharacterized protein</fullName>
    </submittedName>
</protein>
<evidence type="ECO:0000313" key="2">
    <source>
        <dbReference type="Proteomes" id="UP000799118"/>
    </source>
</evidence>
<organism evidence="1 2">
    <name type="scientific">Gymnopus androsaceus JB14</name>
    <dbReference type="NCBI Taxonomy" id="1447944"/>
    <lineage>
        <taxon>Eukaryota</taxon>
        <taxon>Fungi</taxon>
        <taxon>Dikarya</taxon>
        <taxon>Basidiomycota</taxon>
        <taxon>Agaricomycotina</taxon>
        <taxon>Agaricomycetes</taxon>
        <taxon>Agaricomycetidae</taxon>
        <taxon>Agaricales</taxon>
        <taxon>Marasmiineae</taxon>
        <taxon>Omphalotaceae</taxon>
        <taxon>Gymnopus</taxon>
    </lineage>
</organism>
<dbReference type="Proteomes" id="UP000799118">
    <property type="component" value="Unassembled WGS sequence"/>
</dbReference>
<evidence type="ECO:0000313" key="1">
    <source>
        <dbReference type="EMBL" id="KAE9390912.1"/>
    </source>
</evidence>
<dbReference type="OrthoDB" id="3056089at2759"/>
<keyword evidence="2" id="KW-1185">Reference proteome</keyword>
<accession>A0A6A4GYE8</accession>
<sequence>MGCSAVAIDHNLICWKRQNAATTAKPLILGGEIGFKSLVLQMKAQKPVGHVVMLYMPKFTSVAAEPTDDNMDIPAIGIDSTSTSNQERDIYLNSRISERAAGPMAKGEATSDALPHSSHFDIGHCIRTIPAAPAPVPVLVPAPIPAPAPATPAGGILANIGLGGSNLTDLLTFGLMNQIFSGRCLPCVPSSILAASGPQPTVRSLPPSPSKVGVSVDVPLEEFCRYYNISDEHQGKLQRLGYKPGNANILKVPDSKWEEEEYKVPFLSMMHMKDSHKRFVLDVRSGVWDCFREDGF</sequence>
<dbReference type="AlphaFoldDB" id="A0A6A4GYE8"/>
<reference evidence="1" key="1">
    <citation type="journal article" date="2019" name="Environ. Microbiol.">
        <title>Fungal ecological strategies reflected in gene transcription - a case study of two litter decomposers.</title>
        <authorList>
            <person name="Barbi F."/>
            <person name="Kohler A."/>
            <person name="Barry K."/>
            <person name="Baskaran P."/>
            <person name="Daum C."/>
            <person name="Fauchery L."/>
            <person name="Ihrmark K."/>
            <person name="Kuo A."/>
            <person name="LaButti K."/>
            <person name="Lipzen A."/>
            <person name="Morin E."/>
            <person name="Grigoriev I.V."/>
            <person name="Henrissat B."/>
            <person name="Lindahl B."/>
            <person name="Martin F."/>
        </authorList>
    </citation>
    <scope>NUCLEOTIDE SEQUENCE</scope>
    <source>
        <strain evidence="1">JB14</strain>
    </source>
</reference>
<proteinExistence type="predicted"/>
<gene>
    <name evidence="1" type="ORF">BT96DRAFT_1063069</name>
</gene>
<name>A0A6A4GYE8_9AGAR</name>
<dbReference type="EMBL" id="ML769642">
    <property type="protein sequence ID" value="KAE9390912.1"/>
    <property type="molecule type" value="Genomic_DNA"/>
</dbReference>